<keyword evidence="3" id="KW-1185">Reference proteome</keyword>
<name>A0A1C4V7L4_9ACTN</name>
<dbReference type="AlphaFoldDB" id="A0A1C4V7L4"/>
<organism evidence="2 3">
    <name type="scientific">Micromonospora carbonacea</name>
    <dbReference type="NCBI Taxonomy" id="47853"/>
    <lineage>
        <taxon>Bacteria</taxon>
        <taxon>Bacillati</taxon>
        <taxon>Actinomycetota</taxon>
        <taxon>Actinomycetes</taxon>
        <taxon>Micromonosporales</taxon>
        <taxon>Micromonosporaceae</taxon>
        <taxon>Micromonospora</taxon>
    </lineage>
</organism>
<sequence length="449" mass="48835">MPTLRNRRLEQLLGGPIDESLTYTQVTGLIPGTAEGPDLDFKRDTYGSRDKDRKALCGDVGGLANANGGLLILGMEEDSQGRAAKAEGVNISDAERLRLHQTVVANVQPTPTFDIIPVEDPDRPGTGFLVIWVARIATAPHAYIQNNTLLYPKRIGTQTVWLTEALVAEAYRARFAGLADRISEAARIERDFISRLDSRQSWLVATLVPDLPGDFRIDTATLKAFDEEIAGRSIVGLGIPLVRFLGTRVRHRRLVGAGEYDSHGLYSALACELHESGSGSIAVSFDTRYPRPDHLDGPTPGSRIDDEGLVTTVAAALRFLAIHARDRAAAGGLATLRVTIFPVAPDLPAYLMHSGGHGIANELGTHPVWQPPVADAVADIDDLATDGRGLLAATYRLATGLVQEFGRAEVLQLTADGNLRRRYWNRQAQRDVMRYAEQHDVDVLEDMAG</sequence>
<dbReference type="InterPro" id="IPR038461">
    <property type="entry name" value="Schlafen_AlbA_2_dom_sf"/>
</dbReference>
<dbReference type="InterPro" id="IPR007421">
    <property type="entry name" value="Schlafen_AlbA_2_dom"/>
</dbReference>
<evidence type="ECO:0000313" key="2">
    <source>
        <dbReference type="EMBL" id="SCE79769.1"/>
    </source>
</evidence>
<proteinExistence type="predicted"/>
<dbReference type="RefSeq" id="WP_074472945.1">
    <property type="nucleotide sequence ID" value="NZ_FMCT01000002.1"/>
</dbReference>
<dbReference type="EMBL" id="FMCT01000002">
    <property type="protein sequence ID" value="SCE79769.1"/>
    <property type="molecule type" value="Genomic_DNA"/>
</dbReference>
<dbReference type="Proteomes" id="UP000183585">
    <property type="component" value="Unassembled WGS sequence"/>
</dbReference>
<accession>A0A1C4V7L4</accession>
<reference evidence="3" key="1">
    <citation type="submission" date="2016-06" db="EMBL/GenBank/DDBJ databases">
        <authorList>
            <person name="Varghese N."/>
            <person name="Submissions Spin"/>
        </authorList>
    </citation>
    <scope>NUCLEOTIDE SEQUENCE [LARGE SCALE GENOMIC DNA]</scope>
    <source>
        <strain evidence="3">DSM 43168</strain>
    </source>
</reference>
<evidence type="ECO:0000259" key="1">
    <source>
        <dbReference type="Pfam" id="PF04326"/>
    </source>
</evidence>
<feature type="domain" description="Schlafen AlbA-2" evidence="1">
    <location>
        <begin position="35"/>
        <end position="159"/>
    </location>
</feature>
<dbReference type="Pfam" id="PF04326">
    <property type="entry name" value="SLFN_AlbA_2"/>
    <property type="match status" value="1"/>
</dbReference>
<protein>
    <submittedName>
        <fullName evidence="2">Putative DNA-binding domain-containing protein</fullName>
    </submittedName>
</protein>
<dbReference type="GO" id="GO:0003677">
    <property type="term" value="F:DNA binding"/>
    <property type="evidence" value="ECO:0007669"/>
    <property type="project" value="UniProtKB-KW"/>
</dbReference>
<dbReference type="Gene3D" id="3.30.950.30">
    <property type="entry name" value="Schlafen, AAA domain"/>
    <property type="match status" value="1"/>
</dbReference>
<evidence type="ECO:0000313" key="3">
    <source>
        <dbReference type="Proteomes" id="UP000183585"/>
    </source>
</evidence>
<keyword evidence="2" id="KW-0238">DNA-binding</keyword>
<gene>
    <name evidence="2" type="ORF">GA0070563_10282</name>
</gene>